<feature type="region of interest" description="Disordered" evidence="1">
    <location>
        <begin position="1"/>
        <end position="55"/>
    </location>
</feature>
<dbReference type="AlphaFoldDB" id="A0A0S2DJ92"/>
<organism evidence="2 3">
    <name type="scientific">Lysobacter enzymogenes</name>
    <dbReference type="NCBI Taxonomy" id="69"/>
    <lineage>
        <taxon>Bacteria</taxon>
        <taxon>Pseudomonadati</taxon>
        <taxon>Pseudomonadota</taxon>
        <taxon>Gammaproteobacteria</taxon>
        <taxon>Lysobacterales</taxon>
        <taxon>Lysobacteraceae</taxon>
        <taxon>Lysobacter</taxon>
    </lineage>
</organism>
<evidence type="ECO:0000313" key="2">
    <source>
        <dbReference type="EMBL" id="ALN58604.1"/>
    </source>
</evidence>
<feature type="compositionally biased region" description="Gly residues" evidence="1">
    <location>
        <begin position="1"/>
        <end position="19"/>
    </location>
</feature>
<evidence type="ECO:0000313" key="3">
    <source>
        <dbReference type="Proteomes" id="UP000061569"/>
    </source>
</evidence>
<name>A0A0S2DJ92_LYSEN</name>
<proteinExistence type="predicted"/>
<reference evidence="2 3" key="1">
    <citation type="submission" date="2015-11" db="EMBL/GenBank/DDBJ databases">
        <title>Genome sequences of Lysobacter enzymogenes strain C3 and Lysobacter antibioticus ATCC 29479.</title>
        <authorList>
            <person name="Kobayashi D.Y."/>
        </authorList>
    </citation>
    <scope>NUCLEOTIDE SEQUENCE [LARGE SCALE GENOMIC DNA]</scope>
    <source>
        <strain evidence="2 3">C3</strain>
    </source>
</reference>
<dbReference type="EMBL" id="CP013140">
    <property type="protein sequence ID" value="ALN58604.1"/>
    <property type="molecule type" value="Genomic_DNA"/>
</dbReference>
<dbReference type="Proteomes" id="UP000061569">
    <property type="component" value="Chromosome"/>
</dbReference>
<feature type="compositionally biased region" description="Low complexity" evidence="1">
    <location>
        <begin position="34"/>
        <end position="47"/>
    </location>
</feature>
<sequence>MGQGLEHGWGRGCGDGAGSIAGPEVSGEEREVSESAPARSSLLSARSCPYAKLPR</sequence>
<protein>
    <submittedName>
        <fullName evidence="2">Uncharacterized protein</fullName>
    </submittedName>
</protein>
<evidence type="ECO:0000256" key="1">
    <source>
        <dbReference type="SAM" id="MobiDB-lite"/>
    </source>
</evidence>
<dbReference type="KEGG" id="lez:GLE_3258"/>
<gene>
    <name evidence="2" type="ORF">GLE_3258</name>
</gene>
<accession>A0A0S2DJ92</accession>